<dbReference type="EMBL" id="CACRXK020000189">
    <property type="protein sequence ID" value="CAB3979348.1"/>
    <property type="molecule type" value="Genomic_DNA"/>
</dbReference>
<proteinExistence type="predicted"/>
<sequence length="590" mass="62958">MRSWLFVVSVAYCLCLAPPETTQVPVNTVSIQGLPDVVTTEAPTSTTGIVINYHLDVTIVNHCQKNVIIIMTFPGRAHQRFVIPVGGSYPIKSTPSTRQQIVITAYDAETFIPVMINGKSAVFVFPSVTPVSLNYYISSARTHSVSTQVSSDAVSTQGSTDALKTQAATDAVTTESPTSTTGIVIIYHLDVTIVNRYGKDVIILVTLPGRAAQRFVIPVGGSYPIKSTFSTRQQTVVTAYDAATFIPVMIDDKTAVFVFPSITPVSRIYYIPSAQVPIDVVSTHAPTDALSTQGSTDALKTQAPTDVVTTESPTSTTGNVIIYHLDVTIVNHYGKGVVILVTLPGRTAQRLVIPTGGSYPIKSTFSTSQQTVITAYDAATFYPVMIDAKSAVFLFPSVKPVSLVYYISSAPTDAAASTQPPTHSVSTEGPTDVVSTQGSTDVVTTESPTSTTGIVIIYHLDVTIVNRYQKNVIIVMTFPGRAHQRFVIPVGGRYPIKSTLSTRQQIVITAYDAETFIPVMINGKSAVFVFPSVTPVSLIYNIPSETPTAVLSTQAPIEAVSRQSLTSAVITQAPTDVSATTESPTSLSGI</sequence>
<dbReference type="AlphaFoldDB" id="A0A7D9HFE3"/>
<accession>A0A7D9HFE3</accession>
<evidence type="ECO:0000313" key="2">
    <source>
        <dbReference type="Proteomes" id="UP001152795"/>
    </source>
</evidence>
<evidence type="ECO:0000313" key="1">
    <source>
        <dbReference type="EMBL" id="CAB3979348.1"/>
    </source>
</evidence>
<dbReference type="Proteomes" id="UP001152795">
    <property type="component" value="Unassembled WGS sequence"/>
</dbReference>
<feature type="non-terminal residue" evidence="1">
    <location>
        <position position="1"/>
    </location>
</feature>
<name>A0A7D9HFE3_PARCT</name>
<protein>
    <submittedName>
        <fullName evidence="1">Uncharacterized protein</fullName>
    </submittedName>
</protein>
<reference evidence="1" key="1">
    <citation type="submission" date="2020-04" db="EMBL/GenBank/DDBJ databases">
        <authorList>
            <person name="Alioto T."/>
            <person name="Alioto T."/>
            <person name="Gomez Garrido J."/>
        </authorList>
    </citation>
    <scope>NUCLEOTIDE SEQUENCE</scope>
    <source>
        <strain evidence="1">A484AB</strain>
    </source>
</reference>
<comment type="caution">
    <text evidence="1">The sequence shown here is derived from an EMBL/GenBank/DDBJ whole genome shotgun (WGS) entry which is preliminary data.</text>
</comment>
<organism evidence="1 2">
    <name type="scientific">Paramuricea clavata</name>
    <name type="common">Red gorgonian</name>
    <name type="synonym">Violescent sea-whip</name>
    <dbReference type="NCBI Taxonomy" id="317549"/>
    <lineage>
        <taxon>Eukaryota</taxon>
        <taxon>Metazoa</taxon>
        <taxon>Cnidaria</taxon>
        <taxon>Anthozoa</taxon>
        <taxon>Octocorallia</taxon>
        <taxon>Malacalcyonacea</taxon>
        <taxon>Plexauridae</taxon>
        <taxon>Paramuricea</taxon>
    </lineage>
</organism>
<gene>
    <name evidence="1" type="ORF">PACLA_8A007520</name>
</gene>
<keyword evidence="2" id="KW-1185">Reference proteome</keyword>